<dbReference type="KEGG" id="fek:C1H87_21860"/>
<dbReference type="Proteomes" id="UP000235826">
    <property type="component" value="Chromosome"/>
</dbReference>
<reference evidence="1 2" key="1">
    <citation type="submission" date="2018-01" db="EMBL/GenBank/DDBJ databases">
        <title>Complete genome sequence of Flavivirga eckloniae ECD14 isolated from seaweed Ecklonia cava.</title>
        <authorList>
            <person name="Lee J.H."/>
            <person name="Baik K.S."/>
            <person name="Seong C.N."/>
        </authorList>
    </citation>
    <scope>NUCLEOTIDE SEQUENCE [LARGE SCALE GENOMIC DNA]</scope>
    <source>
        <strain evidence="1 2">ECD14</strain>
    </source>
</reference>
<dbReference type="OrthoDB" id="1144611at2"/>
<proteinExistence type="predicted"/>
<accession>A0A2K9PVX9</accession>
<dbReference type="EMBL" id="CP025791">
    <property type="protein sequence ID" value="AUP81216.1"/>
    <property type="molecule type" value="Genomic_DNA"/>
</dbReference>
<protein>
    <submittedName>
        <fullName evidence="1">Uncharacterized protein</fullName>
    </submittedName>
</protein>
<gene>
    <name evidence="1" type="ORF">C1H87_21860</name>
</gene>
<dbReference type="AlphaFoldDB" id="A0A2K9PVX9"/>
<organism evidence="1 2">
    <name type="scientific">Flavivirga eckloniae</name>
    <dbReference type="NCBI Taxonomy" id="1803846"/>
    <lineage>
        <taxon>Bacteria</taxon>
        <taxon>Pseudomonadati</taxon>
        <taxon>Bacteroidota</taxon>
        <taxon>Flavobacteriia</taxon>
        <taxon>Flavobacteriales</taxon>
        <taxon>Flavobacteriaceae</taxon>
        <taxon>Flavivirga</taxon>
    </lineage>
</organism>
<evidence type="ECO:0000313" key="2">
    <source>
        <dbReference type="Proteomes" id="UP000235826"/>
    </source>
</evidence>
<sequence>MKIIESEISNHVLKTIKKELGTIFFFNHVAVVEFNEGVHVDINNSIDFFDEFKSYFGESRPFGIIANRIHSYSVKLIDVDLFRKQANNLCAYGVVGHNAASKMNARIENNFCADDNIEYDSLYEAINAVYYKVKKRLVTTLN</sequence>
<dbReference type="RefSeq" id="WP_102757859.1">
    <property type="nucleotide sequence ID" value="NZ_CP025791.1"/>
</dbReference>
<keyword evidence="2" id="KW-1185">Reference proteome</keyword>
<name>A0A2K9PVX9_9FLAO</name>
<evidence type="ECO:0000313" key="1">
    <source>
        <dbReference type="EMBL" id="AUP81216.1"/>
    </source>
</evidence>